<feature type="compositionally biased region" description="Polar residues" evidence="10">
    <location>
        <begin position="292"/>
        <end position="328"/>
    </location>
</feature>
<dbReference type="GO" id="GO:0006606">
    <property type="term" value="P:protein import into nucleus"/>
    <property type="evidence" value="ECO:0007669"/>
    <property type="project" value="TreeGrafter"/>
</dbReference>
<evidence type="ECO:0000256" key="1">
    <source>
        <dbReference type="ARBA" id="ARBA00004567"/>
    </source>
</evidence>
<evidence type="ECO:0000256" key="5">
    <source>
        <dbReference type="ARBA" id="ARBA00022816"/>
    </source>
</evidence>
<dbReference type="FunFam" id="1.10.10.2360:FF:000001">
    <property type="entry name" value="Nuclear pore complex protein Nup98-Nup96"/>
    <property type="match status" value="1"/>
</dbReference>
<dbReference type="PANTHER" id="PTHR23198:SF6">
    <property type="entry name" value="NUCLEAR PORE COMPLEX PROTEIN NUP98-NUP96"/>
    <property type="match status" value="1"/>
</dbReference>
<dbReference type="InterPro" id="IPR036903">
    <property type="entry name" value="Nup98_auto-Pept-S59_dom_sf"/>
</dbReference>
<dbReference type="OMA" id="GDILWPG"/>
<evidence type="ECO:0000256" key="3">
    <source>
        <dbReference type="ARBA" id="ARBA00022448"/>
    </source>
</evidence>
<name>A0A9P6YMR8_RHIOR</name>
<comment type="caution">
    <text evidence="12">The sequence shown here is derived from an EMBL/GenBank/DDBJ whole genome shotgun (WGS) entry which is preliminary data.</text>
</comment>
<feature type="region of interest" description="Disordered" evidence="10">
    <location>
        <begin position="607"/>
        <end position="644"/>
    </location>
</feature>
<feature type="compositionally biased region" description="Low complexity" evidence="10">
    <location>
        <begin position="389"/>
        <end position="401"/>
    </location>
</feature>
<dbReference type="Gene3D" id="1.10.10.2360">
    <property type="match status" value="1"/>
</dbReference>
<dbReference type="InterPro" id="IPR007230">
    <property type="entry name" value="Nup98_auto-Pept-S59_dom"/>
</dbReference>
<dbReference type="GO" id="GO:0006405">
    <property type="term" value="P:RNA export from nucleus"/>
    <property type="evidence" value="ECO:0007669"/>
    <property type="project" value="TreeGrafter"/>
</dbReference>
<organism evidence="12 13">
    <name type="scientific">Rhizopus oryzae</name>
    <name type="common">Mucormycosis agent</name>
    <name type="synonym">Rhizopus arrhizus var. delemar</name>
    <dbReference type="NCBI Taxonomy" id="64495"/>
    <lineage>
        <taxon>Eukaryota</taxon>
        <taxon>Fungi</taxon>
        <taxon>Fungi incertae sedis</taxon>
        <taxon>Mucoromycota</taxon>
        <taxon>Mucoromycotina</taxon>
        <taxon>Mucoromycetes</taxon>
        <taxon>Mucorales</taxon>
        <taxon>Mucorineae</taxon>
        <taxon>Rhizopodaceae</taxon>
        <taxon>Rhizopus</taxon>
    </lineage>
</organism>
<evidence type="ECO:0000256" key="7">
    <source>
        <dbReference type="ARBA" id="ARBA00023010"/>
    </source>
</evidence>
<feature type="compositionally biased region" description="Low complexity" evidence="10">
    <location>
        <begin position="67"/>
        <end position="85"/>
    </location>
</feature>
<dbReference type="Gene3D" id="3.30.1610.10">
    <property type="entry name" value="Peptidase S59, nucleoporin"/>
    <property type="match status" value="1"/>
</dbReference>
<dbReference type="GO" id="GO:0008139">
    <property type="term" value="F:nuclear localization sequence binding"/>
    <property type="evidence" value="ECO:0007669"/>
    <property type="project" value="TreeGrafter"/>
</dbReference>
<dbReference type="GO" id="GO:0003723">
    <property type="term" value="F:RNA binding"/>
    <property type="evidence" value="ECO:0007669"/>
    <property type="project" value="TreeGrafter"/>
</dbReference>
<evidence type="ECO:0000256" key="8">
    <source>
        <dbReference type="ARBA" id="ARBA00023132"/>
    </source>
</evidence>
<evidence type="ECO:0000256" key="2">
    <source>
        <dbReference type="ARBA" id="ARBA00008926"/>
    </source>
</evidence>
<comment type="subcellular location">
    <subcellularLocation>
        <location evidence="1">Nucleus</location>
        <location evidence="1">Nuclear pore complex</location>
    </subcellularLocation>
</comment>
<accession>A0A9P6YMR8</accession>
<gene>
    <name evidence="12" type="ORF">G6F51_001602</name>
</gene>
<dbReference type="SUPFAM" id="SSF82215">
    <property type="entry name" value="C-terminal autoproteolytic domain of nucleoporin nup98"/>
    <property type="match status" value="1"/>
</dbReference>
<dbReference type="OrthoDB" id="3797628at2759"/>
<keyword evidence="9" id="KW-0539">Nucleus</keyword>
<dbReference type="PROSITE" id="PS51434">
    <property type="entry name" value="NUP_C"/>
    <property type="match status" value="1"/>
</dbReference>
<comment type="similarity">
    <text evidence="2">Belongs to the nucleoporin GLFG family.</text>
</comment>
<feature type="compositionally biased region" description="Polar residues" evidence="10">
    <location>
        <begin position="95"/>
        <end position="109"/>
    </location>
</feature>
<keyword evidence="4" id="KW-0677">Repeat</keyword>
<dbReference type="Proteomes" id="UP000717996">
    <property type="component" value="Unassembled WGS sequence"/>
</dbReference>
<keyword evidence="8" id="KW-0906">Nuclear pore complex</keyword>
<dbReference type="GO" id="GO:0017056">
    <property type="term" value="F:structural constituent of nuclear pore"/>
    <property type="evidence" value="ECO:0007669"/>
    <property type="project" value="InterPro"/>
</dbReference>
<feature type="region of interest" description="Disordered" evidence="10">
    <location>
        <begin position="280"/>
        <end position="329"/>
    </location>
</feature>
<keyword evidence="7" id="KW-0811">Translocation</keyword>
<dbReference type="Pfam" id="PF04096">
    <property type="entry name" value="Nucleoporin2"/>
    <property type="match status" value="1"/>
</dbReference>
<dbReference type="EMBL" id="JAANIT010000122">
    <property type="protein sequence ID" value="KAG1551835.1"/>
    <property type="molecule type" value="Genomic_DNA"/>
</dbReference>
<dbReference type="GO" id="GO:0044614">
    <property type="term" value="C:nuclear pore cytoplasmic filaments"/>
    <property type="evidence" value="ECO:0007669"/>
    <property type="project" value="TreeGrafter"/>
</dbReference>
<dbReference type="AlphaFoldDB" id="A0A9P6YMR8"/>
<keyword evidence="3" id="KW-0813">Transport</keyword>
<sequence>MFGKSTFGQPATGGFGQQPQQTNSVFGQQPQQQQPSAFGGFGAANPTGAFGATNTGGAFGQPAQQSAFGQPAATTGFGATTSAFGQPKPTGFGFGNTSTPAFGSTQPAANTGFGGFGSTPASNTSAFGANTANTSGGLFGQRPATGGFGSTTTTGAFGQPQQQQPSAFGGGFGSTTGSAFGQPAAGANQGTAGADFAPTQDRDLTTGVNNFFQTITAMPQYKDYSLEELRLQDYTQGRKTASAAGGAFGQPAAGGAFGQTTNTMGGGAFGQPAATGGAFGQPATGGAFGQPAQGSMFNASNPSGGIFGQQQSTTPAFGQNTGTSAFGQNTGTNAFGSTANTGTTGFGAGATGGAFGASAAKPFGFGSTSAAPTTGFGATGTNAFGQQQTNTGGFGQQPAQTGGFGGFGAKPAGTATNTGFGGFGNTGAATGGFGAATSKPASNFSFGQPATSTGTTGFGGFGATNTATGGFGQPAAGAAGGGLFGATKPATSTTSLFGNTAGATTGTTGFGGFGTGQTNTTTGFGAGSSGGLFGQKPATSTAGGLFGGGTLGGGTTGFGGFGQQQQNTGSFNLPAQGGLTSFGTSGLQTQQQPLIAAVDKNPYGSNPLFDLSKTSGPSADSKSAPSAVAVNGSGSKPATPHYPISPRVVSKIKLRGFSVTPVSRPTKKKTGQSSLEGISDDAVLGVGAFAPRENGKKLVLDDNIDSANIVAIVNKKAEKKKVLFDPSLEYVASKEINSISAPLPPTQTNSIHPGSGPGLINSIPSSSAAIKNGYYISPTLETLKGMSKESLKTVHNLVIGRKGFGEVKFEKPVDLSEVDLDDLLGNLVLIEDKRVVVYPDETEKKPAGTQLNVPALIKIENCFSHDKNTGAAIKDPQHPRFKLFVDKLRQRTNVKFVDYDDSTGTWTFRTEQF</sequence>
<evidence type="ECO:0000256" key="10">
    <source>
        <dbReference type="SAM" id="MobiDB-lite"/>
    </source>
</evidence>
<evidence type="ECO:0000256" key="9">
    <source>
        <dbReference type="ARBA" id="ARBA00023242"/>
    </source>
</evidence>
<feature type="compositionally biased region" description="Low complexity" evidence="10">
    <location>
        <begin position="26"/>
        <end position="56"/>
    </location>
</feature>
<feature type="region of interest" description="Disordered" evidence="10">
    <location>
        <begin position="1"/>
        <end position="116"/>
    </location>
</feature>
<evidence type="ECO:0000256" key="6">
    <source>
        <dbReference type="ARBA" id="ARBA00022927"/>
    </source>
</evidence>
<feature type="region of interest" description="Disordered" evidence="10">
    <location>
        <begin position="157"/>
        <end position="197"/>
    </location>
</feature>
<keyword evidence="6" id="KW-0653">Protein transport</keyword>
<protein>
    <recommendedName>
        <fullName evidence="11">Peptidase S59 domain-containing protein</fullName>
    </recommendedName>
</protein>
<dbReference type="GO" id="GO:0034398">
    <property type="term" value="P:telomere tethering at nuclear periphery"/>
    <property type="evidence" value="ECO:0007669"/>
    <property type="project" value="TreeGrafter"/>
</dbReference>
<reference evidence="12" key="1">
    <citation type="journal article" date="2020" name="Microb. Genom.">
        <title>Genetic diversity of clinical and environmental Mucorales isolates obtained from an investigation of mucormycosis cases among solid organ transplant recipients.</title>
        <authorList>
            <person name="Nguyen M.H."/>
            <person name="Kaul D."/>
            <person name="Muto C."/>
            <person name="Cheng S.J."/>
            <person name="Richter R.A."/>
            <person name="Bruno V.M."/>
            <person name="Liu G."/>
            <person name="Beyhan S."/>
            <person name="Sundermann A.J."/>
            <person name="Mounaud S."/>
            <person name="Pasculle A.W."/>
            <person name="Nierman W.C."/>
            <person name="Driscoll E."/>
            <person name="Cumbie R."/>
            <person name="Clancy C.J."/>
            <person name="Dupont C.L."/>
        </authorList>
    </citation>
    <scope>NUCLEOTIDE SEQUENCE</scope>
    <source>
        <strain evidence="12">GL16</strain>
    </source>
</reference>
<evidence type="ECO:0000313" key="13">
    <source>
        <dbReference type="Proteomes" id="UP000717996"/>
    </source>
</evidence>
<dbReference type="InterPro" id="IPR037665">
    <property type="entry name" value="Nucleoporin_S59-like"/>
</dbReference>
<feature type="compositionally biased region" description="Polar residues" evidence="10">
    <location>
        <begin position="612"/>
        <end position="624"/>
    </location>
</feature>
<dbReference type="PANTHER" id="PTHR23198">
    <property type="entry name" value="NUCLEOPORIN"/>
    <property type="match status" value="1"/>
</dbReference>
<feature type="region of interest" description="Disordered" evidence="10">
    <location>
        <begin position="389"/>
        <end position="410"/>
    </location>
</feature>
<keyword evidence="5" id="KW-0509">mRNA transport</keyword>
<evidence type="ECO:0000256" key="4">
    <source>
        <dbReference type="ARBA" id="ARBA00022737"/>
    </source>
</evidence>
<feature type="domain" description="Peptidase S59" evidence="11">
    <location>
        <begin position="771"/>
        <end position="913"/>
    </location>
</feature>
<dbReference type="GO" id="GO:0051028">
    <property type="term" value="P:mRNA transport"/>
    <property type="evidence" value="ECO:0007669"/>
    <property type="project" value="UniProtKB-KW"/>
</dbReference>
<dbReference type="GO" id="GO:0000973">
    <property type="term" value="P:post-transcriptional tethering of RNA polymerase II gene DNA at nuclear periphery"/>
    <property type="evidence" value="ECO:0007669"/>
    <property type="project" value="TreeGrafter"/>
</dbReference>
<proteinExistence type="inferred from homology"/>
<dbReference type="FunFam" id="3.30.1610.10:FF:000003">
    <property type="entry name" value="Nucleoporin SONB, putative"/>
    <property type="match status" value="1"/>
</dbReference>
<evidence type="ECO:0000259" key="11">
    <source>
        <dbReference type="PROSITE" id="PS51434"/>
    </source>
</evidence>
<evidence type="ECO:0000313" key="12">
    <source>
        <dbReference type="EMBL" id="KAG1551835.1"/>
    </source>
</evidence>